<evidence type="ECO:0000313" key="3">
    <source>
        <dbReference type="Proteomes" id="UP000631114"/>
    </source>
</evidence>
<dbReference type="Proteomes" id="UP000631114">
    <property type="component" value="Unassembled WGS sequence"/>
</dbReference>
<proteinExistence type="predicted"/>
<feature type="region of interest" description="Disordered" evidence="1">
    <location>
        <begin position="288"/>
        <end position="307"/>
    </location>
</feature>
<feature type="compositionally biased region" description="Acidic residues" evidence="1">
    <location>
        <begin position="159"/>
        <end position="181"/>
    </location>
</feature>
<dbReference type="EMBL" id="JADFTS010000004">
    <property type="protein sequence ID" value="KAF9611802.1"/>
    <property type="molecule type" value="Genomic_DNA"/>
</dbReference>
<protein>
    <submittedName>
        <fullName evidence="2">Uncharacterized protein</fullName>
    </submittedName>
</protein>
<feature type="region of interest" description="Disordered" evidence="1">
    <location>
        <begin position="158"/>
        <end position="181"/>
    </location>
</feature>
<dbReference type="OrthoDB" id="29543at2759"/>
<evidence type="ECO:0000313" key="2">
    <source>
        <dbReference type="EMBL" id="KAF9611802.1"/>
    </source>
</evidence>
<accession>A0A835I8S2</accession>
<organism evidence="2 3">
    <name type="scientific">Coptis chinensis</name>
    <dbReference type="NCBI Taxonomy" id="261450"/>
    <lineage>
        <taxon>Eukaryota</taxon>
        <taxon>Viridiplantae</taxon>
        <taxon>Streptophyta</taxon>
        <taxon>Embryophyta</taxon>
        <taxon>Tracheophyta</taxon>
        <taxon>Spermatophyta</taxon>
        <taxon>Magnoliopsida</taxon>
        <taxon>Ranunculales</taxon>
        <taxon>Ranunculaceae</taxon>
        <taxon>Coptidoideae</taxon>
        <taxon>Coptis</taxon>
    </lineage>
</organism>
<reference evidence="2 3" key="1">
    <citation type="submission" date="2020-10" db="EMBL/GenBank/DDBJ databases">
        <title>The Coptis chinensis genome and diversification of protoberbering-type alkaloids.</title>
        <authorList>
            <person name="Wang B."/>
            <person name="Shu S."/>
            <person name="Song C."/>
            <person name="Liu Y."/>
        </authorList>
    </citation>
    <scope>NUCLEOTIDE SEQUENCE [LARGE SCALE GENOMIC DNA]</scope>
    <source>
        <strain evidence="2">HL-2020</strain>
        <tissue evidence="2">Leaf</tissue>
    </source>
</reference>
<gene>
    <name evidence="2" type="ORF">IFM89_035787</name>
</gene>
<feature type="compositionally biased region" description="Basic and acidic residues" evidence="1">
    <location>
        <begin position="25"/>
        <end position="40"/>
    </location>
</feature>
<name>A0A835I8S2_9MAGN</name>
<dbReference type="AlphaFoldDB" id="A0A835I8S2"/>
<dbReference type="PANTHER" id="PTHR13110">
    <property type="entry name" value="U6 SNRNA-ASSOCIATED SM-LIKE PROTEIN LSM3"/>
    <property type="match status" value="1"/>
</dbReference>
<comment type="caution">
    <text evidence="2">The sequence shown here is derived from an EMBL/GenBank/DDBJ whole genome shotgun (WGS) entry which is preliminary data.</text>
</comment>
<evidence type="ECO:0000256" key="1">
    <source>
        <dbReference type="SAM" id="MobiDB-lite"/>
    </source>
</evidence>
<dbReference type="InterPro" id="IPR040002">
    <property type="entry name" value="Sm-like_LSM3"/>
</dbReference>
<sequence length="333" mass="36666">MLAAGNSHKELWRHCAHACRGEGCSSRDGEDCEKEGHEENQGAMKEPLDLIRLSLDECIYVKLRSDRELRGKLHEVVMEVEPVELSKRQKKMWRVKNKQIQSATMEAVRELIEQAANHVMGQVEEHRVTENIVVDLEAATVVTLDGDKGSNCEVSPEMETADELDSNGTVETDDEVDSTGELDMDEDVYLDVDDTTNMVVEKDQTMESGNTEIHSILSTSKAMVETPPLLQGEDCVIAPGGRLEIVLHGEAKEAIPVVQVTQPPKQDKLIEEAKRIAILCAQAEKEAASSIGQVKQRGRPPKDKAVANQIAAQVEGTCPKTRAQKAVPTPKKS</sequence>
<keyword evidence="3" id="KW-1185">Reference proteome</keyword>
<dbReference type="GO" id="GO:0003723">
    <property type="term" value="F:RNA binding"/>
    <property type="evidence" value="ECO:0007669"/>
    <property type="project" value="InterPro"/>
</dbReference>
<feature type="region of interest" description="Disordered" evidence="1">
    <location>
        <begin position="20"/>
        <end position="43"/>
    </location>
</feature>